<keyword evidence="2" id="KW-1185">Reference proteome</keyword>
<evidence type="ECO:0000313" key="2">
    <source>
        <dbReference type="Proteomes" id="UP000297776"/>
    </source>
</evidence>
<name>A0A4Y8LME6_9BACL</name>
<comment type="caution">
    <text evidence="1">The sequence shown here is derived from an EMBL/GenBank/DDBJ whole genome shotgun (WGS) entry which is preliminary data.</text>
</comment>
<reference evidence="1 2" key="1">
    <citation type="submission" date="2019-03" db="EMBL/GenBank/DDBJ databases">
        <authorList>
            <person name="Yang Y."/>
        </authorList>
    </citation>
    <scope>NUCLEOTIDE SEQUENCE [LARGE SCALE GENOMIC DNA]</scope>
    <source>
        <strain evidence="1 2">ASL-1</strain>
    </source>
</reference>
<organism evidence="1 2">
    <name type="scientific">Jeotgalibacillus salarius</name>
    <dbReference type="NCBI Taxonomy" id="546023"/>
    <lineage>
        <taxon>Bacteria</taxon>
        <taxon>Bacillati</taxon>
        <taxon>Bacillota</taxon>
        <taxon>Bacilli</taxon>
        <taxon>Bacillales</taxon>
        <taxon>Caryophanaceae</taxon>
        <taxon>Jeotgalibacillus</taxon>
    </lineage>
</organism>
<evidence type="ECO:0000313" key="1">
    <source>
        <dbReference type="EMBL" id="TFE03763.1"/>
    </source>
</evidence>
<dbReference type="EMBL" id="SORX01000001">
    <property type="protein sequence ID" value="TFE03763.1"/>
    <property type="molecule type" value="Genomic_DNA"/>
</dbReference>
<dbReference type="RefSeq" id="WP_134378389.1">
    <property type="nucleotide sequence ID" value="NZ_SORX01000001.1"/>
</dbReference>
<sequence length="709" mass="81874">MEQLKQKWLIEANQLLLQLGVTPENRQVCLVKLNTKQFNSRLDILKECLLFARSSENDEYEKISPHADDQELHEAIQRLPFNQKSNLSLHRYYSFSESEIEQLTSLSYKESLEHEQSAITTLADLWQTDRSQIPHFLSLLEEAYQSKQLDPEDLSQPDEKTEEAIKLKEKKSSKWPTVAAGGVLAAAVGTMFLMNDPLPQATEETAGDAVHEAPEEEPEFDDGKLTELDTLIKTRKEELSGALGLNEEEVNSLNVIMNVESQLQYMREINEGYHQGSHGDSEQMISMLTDEIQASTAPPMDMLEAFYELSGEYYGNTEVELSDQTVTMFMNNGQNLIALYENKLNEHIESIAPWNRSYYKDDELPEKEKVLREKIKENGFTYDYDAEEAEFTVTLGGEIFEERTGFLQPAYREFLKNMPPSLDELYQAGSVETEPDYWSYAVTALELEHNINDFYQLESESKRENSEIPIMLGLPQSLNFHYSELIRSLVTGNTVNHSRTYSDLREEQLEVWERILEDEAFEGSYIREMIAFQYRIGEESQFDMPSGWSDIEFAPFFTKTGIWHESGHSTHTDVPLQDYLKEVYETYVFEKNQEAIRLLHPKFIILFYFHALEQKDYEVAYSLMGGEALPEFGRFEKVVSEQKYEFESVRYIVGGTSGGLDTEAIFTIQINGTETGITLILEDDMYKVKYIRDGMFNLYETKEEEDAPI</sequence>
<dbReference type="OrthoDB" id="2725889at2"/>
<gene>
    <name evidence="1" type="ORF">E2626_00080</name>
</gene>
<accession>A0A4Y8LME6</accession>
<protein>
    <submittedName>
        <fullName evidence="1">Uncharacterized protein</fullName>
    </submittedName>
</protein>
<dbReference type="Proteomes" id="UP000297776">
    <property type="component" value="Unassembled WGS sequence"/>
</dbReference>
<dbReference type="AlphaFoldDB" id="A0A4Y8LME6"/>
<proteinExistence type="predicted"/>